<protein>
    <recommendedName>
        <fullName evidence="1">DUF4377 domain-containing protein</fullName>
    </recommendedName>
</protein>
<dbReference type="STRING" id="641526.ADIWIN_3167"/>
<dbReference type="EMBL" id="ATMR01000145">
    <property type="protein sequence ID" value="EPR71720.1"/>
    <property type="molecule type" value="Genomic_DNA"/>
</dbReference>
<sequence>MKKQILLLIIIGLFFSCTNDDDNDSQTVTMRINHYQNTAIALDPVIALLVQYDDNIGTTSWNNFYATIEGFNYVPGQVYDLSVRIDQIGNPAADDGAFKYTLLEVISEQEVPAETEFNINLKINGQNFITTDSGYQLLNQIDIDCNTLCDALDTLLESEDVVVGTFKHLDNNEIQLIELE</sequence>
<comment type="caution">
    <text evidence="2">The sequence shown here is derived from an EMBL/GenBank/DDBJ whole genome shotgun (WGS) entry which is preliminary data.</text>
</comment>
<name>S7VNH1_9FLAO</name>
<keyword evidence="3" id="KW-1185">Reference proteome</keyword>
<accession>S7VNH1</accession>
<gene>
    <name evidence="2" type="ORF">ADIWIN_3167</name>
</gene>
<evidence type="ECO:0000313" key="2">
    <source>
        <dbReference type="EMBL" id="EPR71720.1"/>
    </source>
</evidence>
<dbReference type="Pfam" id="PF14302">
    <property type="entry name" value="DUF4377"/>
    <property type="match status" value="1"/>
</dbReference>
<dbReference type="AlphaFoldDB" id="S7VNH1"/>
<dbReference type="InterPro" id="IPR025485">
    <property type="entry name" value="DUF4377"/>
</dbReference>
<dbReference type="Proteomes" id="UP000014962">
    <property type="component" value="Unassembled WGS sequence"/>
</dbReference>
<reference evidence="2 3" key="1">
    <citation type="journal article" date="2013" name="Genome Announc.">
        <title>Draft Genome Sequence of Winogradskyella psychrotolerans RS-3T, Isolated from the Marine Transect of Kongsfjorden, Ny-Alesund, Svalbard, Arctic Ocean.</title>
        <authorList>
            <person name="Kumar Pinnaka A."/>
            <person name="Ara S."/>
            <person name="Singh A."/>
            <person name="Shivaji S."/>
        </authorList>
    </citation>
    <scope>NUCLEOTIDE SEQUENCE [LARGE SCALE GENOMIC DNA]</scope>
    <source>
        <strain evidence="2 3">RS-3</strain>
    </source>
</reference>
<feature type="domain" description="DUF4377" evidence="1">
    <location>
        <begin position="48"/>
        <end position="107"/>
    </location>
</feature>
<proteinExistence type="predicted"/>
<dbReference type="PROSITE" id="PS51257">
    <property type="entry name" value="PROKAR_LIPOPROTEIN"/>
    <property type="match status" value="1"/>
</dbReference>
<dbReference type="eggNOG" id="COG0491">
    <property type="taxonomic scope" value="Bacteria"/>
</dbReference>
<dbReference type="RefSeq" id="WP_020896867.1">
    <property type="nucleotide sequence ID" value="NZ_ATMR01000145.1"/>
</dbReference>
<organism evidence="2 3">
    <name type="scientific">Winogradskyella psychrotolerans RS-3</name>
    <dbReference type="NCBI Taxonomy" id="641526"/>
    <lineage>
        <taxon>Bacteria</taxon>
        <taxon>Pseudomonadati</taxon>
        <taxon>Bacteroidota</taxon>
        <taxon>Flavobacteriia</taxon>
        <taxon>Flavobacteriales</taxon>
        <taxon>Flavobacteriaceae</taxon>
        <taxon>Winogradskyella</taxon>
    </lineage>
</organism>
<evidence type="ECO:0000259" key="1">
    <source>
        <dbReference type="Pfam" id="PF14302"/>
    </source>
</evidence>
<evidence type="ECO:0000313" key="3">
    <source>
        <dbReference type="Proteomes" id="UP000014962"/>
    </source>
</evidence>